<accession>A0A2S4L0Q3</accession>
<dbReference type="CDD" id="cd00833">
    <property type="entry name" value="PKS"/>
    <property type="match status" value="1"/>
</dbReference>
<dbReference type="Pfam" id="PF13602">
    <property type="entry name" value="ADH_zinc_N_2"/>
    <property type="match status" value="1"/>
</dbReference>
<organism evidence="13 14">
    <name type="scientific">Tolypocladium paradoxum</name>
    <dbReference type="NCBI Taxonomy" id="94208"/>
    <lineage>
        <taxon>Eukaryota</taxon>
        <taxon>Fungi</taxon>
        <taxon>Dikarya</taxon>
        <taxon>Ascomycota</taxon>
        <taxon>Pezizomycotina</taxon>
        <taxon>Sordariomycetes</taxon>
        <taxon>Hypocreomycetidae</taxon>
        <taxon>Hypocreales</taxon>
        <taxon>Ophiocordycipitaceae</taxon>
        <taxon>Tolypocladium</taxon>
    </lineage>
</organism>
<dbReference type="CDD" id="cd05195">
    <property type="entry name" value="enoyl_red"/>
    <property type="match status" value="1"/>
</dbReference>
<dbReference type="InterPro" id="IPR014043">
    <property type="entry name" value="Acyl_transferase_dom"/>
</dbReference>
<evidence type="ECO:0000313" key="13">
    <source>
        <dbReference type="EMBL" id="POR35989.1"/>
    </source>
</evidence>
<dbReference type="Pfam" id="PF08659">
    <property type="entry name" value="KR"/>
    <property type="match status" value="1"/>
</dbReference>
<dbReference type="InterPro" id="IPR049552">
    <property type="entry name" value="PKS_DH_N"/>
</dbReference>
<gene>
    <name evidence="13" type="ORF">TPAR_03807</name>
</gene>
<dbReference type="Gene3D" id="3.40.50.150">
    <property type="entry name" value="Vaccinia Virus protein VP39"/>
    <property type="match status" value="1"/>
</dbReference>
<dbReference type="InterPro" id="IPR029063">
    <property type="entry name" value="SAM-dependent_MTases_sf"/>
</dbReference>
<dbReference type="Gene3D" id="3.30.70.3290">
    <property type="match status" value="1"/>
</dbReference>
<dbReference type="InterPro" id="IPR057326">
    <property type="entry name" value="KR_dom"/>
</dbReference>
<dbReference type="InterPro" id="IPR018201">
    <property type="entry name" value="Ketoacyl_synth_AS"/>
</dbReference>
<evidence type="ECO:0000256" key="7">
    <source>
        <dbReference type="ARBA" id="ARBA00023268"/>
    </source>
</evidence>
<dbReference type="PROSITE" id="PS52019">
    <property type="entry name" value="PKS_MFAS_DH"/>
    <property type="match status" value="1"/>
</dbReference>
<dbReference type="SMART" id="SM00826">
    <property type="entry name" value="PKS_DH"/>
    <property type="match status" value="1"/>
</dbReference>
<evidence type="ECO:0000259" key="12">
    <source>
        <dbReference type="PROSITE" id="PS52019"/>
    </source>
</evidence>
<dbReference type="InterPro" id="IPR036736">
    <property type="entry name" value="ACP-like_sf"/>
</dbReference>
<sequence>MSITELPQGHSVGPAYGAPGNGAPNAARHGHESPPPVAIIGMGMRLPGAIHSAEDLWQALVQKRSTRCEIPANRFSVEGFHSASSKAGSVAMRHGHFLADSDDLGRLDTSLFSMGLTEVMDIDPQQRMLLEVVYECMESSGQVNWRGSNIACYVGVWGEDWLDLHAKDMYDSGTYRVSGGHDFAISNRISYEYDLKGPSFTIKAGCSSSLIGLHEAVRAIQAGDCDGAVVAGTSLIFSPTMSIAMTEQGVLSPDASCKTFDAAANGYARGEAINAIFLKPLDAALKNGDPIRAVVRAASSNSDGKTPGMSMPSSESHESLIRRAYQEAGLDPTETVFVEAHGTGTSVGDPLEATAIARVFGGRTDRPVYIGSVKPNLGHSEGASGVSSVMKAVLCLEHKAIPPNINFSTPNPKIPFREANMDVPRDLLPWPENQPLRVSVNSFGIGGANAHCIVESLEQYLGGAVSERTCTPPLHHNGAEDCGVNGINGSGGFSGTARALPSRLTNGHNGEHANSDSAIQPTAKTGISNVHHAGGKTDKAAQAPNGASICNGIHQPGKALYVLSAANPASLRQSLVEHQKYFQDRTAQASDVSYTLCKRREHLQYRSYSVVSTSTLPSESESSAALEWSPLTKANAAAPEVNMVFTGQGAQWAGMAGELMRSYTSFRDSVAGMGRVLSQLERPPVWDLVEELSKPEELSNVGQVEFSQPLVCAVQVALVDLLRSWGVLPAAVVGHSSGEMAAAYAAGAITAEEAITIAYYRGYVNKGYKRLGGMAAIGLGAQQVAPYLTKGVVVACENSPESVTLSGDKDVLDEVCNKIRQEEPGCLVRQLKVQMAYHSHHMQDIGGSFESLLSPKLRSKAPAVPFFSSVRVTQLQEPGCLGAAYWRENLECPVRFAGAVKLLLDTRAPSSKQVFVEIGPHSALAGPLRQVFKAHGNGQQAYASAMIRGHDCVESALKLAGELFVQGVPVDLSRISPTGNVVTNLPTYSWNHDKEYWAESRLSKDWRFRKFPRHELLGSRTLESSSIQPEWRNVLRLEDVHWLRDHQVLNDVVFPCAGYLAMAVEAVRQADGASEGEGRGFTLRDVVVHSALVVSEGKPVEMLTTLRPVRLTNTLNSAWWEFSIVSHNGTAWMKHCDGQVRPARDAHHGNVARVARRHPPYPRPVENLYPELQRFGLRYGPCFRGLDNVSCEPKGGKASATLRETTASESSYAVHPTTIDHCLQLFVPASCDGLFYRAGKLCVPTGIGELYLDSSSSRCEGALVEAAATSSGGAISGAATAVCKDDGVVLLSLEGGKFSPLETDFGDGMDGADSDLVAAARLDWKPDLDLADMHRLVRPSQASLQDGAELDHVERLTLLAMLEIQERVADMQTPVDEATLEHVHRFRAWITAQIAHATKGEYQGLEPAASEMASLERDARVVLMTQLHQQVLQSGAASAAILIGRIVDCCEDIVQGRVEGIEVLQADDGLTNYYSYVESRTDSIDFFAAAGHTRPTLRVLEIGAGTGGGTQAVLEGLAKGGCPERLYSTYAYTDISAGFFVAARERFKAYRDLDFRVLDITKDPVEQGFEAASFDLVIARNVLHATPFLNDTLTNVRKLLAPEGYLFLQELSPKMRMVNLIMGILPGWWLGAAEGRTNEPYLAPEQWDKVLRAAGFSGVDAAIYDAPHPYHINANIISRLAREPLRISEMSSLGTAARQSTPRRLTLLHRPGAEASPSVVRMRSVLRESGFQADMISLQQHEQIVFGGHDMIVSLLELETPFFESISGPELAAFQKVVAGLGSTQMIWITLPAQEGLRVADSPGFGLSLGLIRTLRSEQSLSITTLEVDRIDDDSTLAAVARLLRKLVPEHTEPRKISSAIDPDREFVLVDGVVKVARYHPVSLSQELAAKAPEPEAVKLEIGRMGLLQTLRWVPFPTREPAPDEVVVEPRCAGLNFRVGFLHHDSMKQGRNVMTSIEALLIPPDCVQDVLLCMGIVEAKDVGIGLEGSGVVTKVGTAITNLQPGDRIFYLADNCFSTRMTISAQRCARIPPSLPWEQAATMPCVYATVIHSLLDVGGLRCGQSVLIHSACGGIGIAALNICKNIQGLEVYATVGNEEKVKYLMHTFGLPRENIFNSRDTSFLHDVRAATGGRGVDLVLNSLSGELLHTSWQCVAPYGKMLEIGKRDFIGKARLEMDLFEANRSFIGIDLARFDSARCHGTWAINMVRLLIKGPGFLRRLLQRTADMLGSGIIKPIEPIKVFGAAEVEAGFRYMQKGTHLGKIVVSIPEAGRGLPLTMKPPQAELNPSASYLLVGGLGGLGRAFANWMMEKGARHLLFMSRSAGESARDQAFFRELLCQGCTAQAVRGSVTDLADVERAMASAPPDKPVRGVLQMSMVLRDKPFADMDLEDWETAVKPKVQGTWNLHLAAPKDLDFFFATGSISGSFGTPGQANYAAGNTYLTALFKHRRALGLPASVLHIGLVEDIGYLAQNPTRAEALRAAGGFFLRTRQLLDGLNWALISSSQPGDCSDHQLTVGLRCEKPLSDTANRIIWRKDARMAMYHNHEVSSRDAGAGGESDDSLRLFMASVEAEPGLLDDPASLGLVTREISARVYMFMLRPAEEADPTASLASLGVDSLVTIEIRNWIKRNFGGVEFSTLEILNSGTIEGLGKLTVDTLKARLAAMQSTEGDAYLDMKAP</sequence>
<dbReference type="GO" id="GO:0031177">
    <property type="term" value="F:phosphopantetheine binding"/>
    <property type="evidence" value="ECO:0007669"/>
    <property type="project" value="InterPro"/>
</dbReference>
<dbReference type="STRING" id="94208.A0A2S4L0Q3"/>
<dbReference type="Gene3D" id="3.10.129.110">
    <property type="entry name" value="Polyketide synthase dehydratase"/>
    <property type="match status" value="1"/>
</dbReference>
<dbReference type="InterPro" id="IPR013968">
    <property type="entry name" value="PKS_KR"/>
</dbReference>
<dbReference type="Pfam" id="PF00698">
    <property type="entry name" value="Acyl_transf_1"/>
    <property type="match status" value="1"/>
</dbReference>
<dbReference type="InterPro" id="IPR036291">
    <property type="entry name" value="NAD(P)-bd_dom_sf"/>
</dbReference>
<evidence type="ECO:0000256" key="3">
    <source>
        <dbReference type="ARBA" id="ARBA00022603"/>
    </source>
</evidence>
<dbReference type="Pfam" id="PF16197">
    <property type="entry name" value="KAsynt_C_assoc"/>
    <property type="match status" value="1"/>
</dbReference>
<dbReference type="InterPro" id="IPR011032">
    <property type="entry name" value="GroES-like_sf"/>
</dbReference>
<dbReference type="InterPro" id="IPR020806">
    <property type="entry name" value="PKS_PP-bd"/>
</dbReference>
<dbReference type="InterPro" id="IPR049551">
    <property type="entry name" value="PKS_DH_C"/>
</dbReference>
<dbReference type="InterPro" id="IPR020841">
    <property type="entry name" value="PKS_Beta-ketoAc_synthase_dom"/>
</dbReference>
<dbReference type="SUPFAM" id="SSF47336">
    <property type="entry name" value="ACP-like"/>
    <property type="match status" value="1"/>
</dbReference>
<protein>
    <submittedName>
        <fullName evidence="13">Polyketide synthase</fullName>
    </submittedName>
</protein>
<evidence type="ECO:0000259" key="10">
    <source>
        <dbReference type="PROSITE" id="PS50075"/>
    </source>
</evidence>
<feature type="domain" description="Carrier" evidence="10">
    <location>
        <begin position="2583"/>
        <end position="2659"/>
    </location>
</feature>
<feature type="domain" description="PKS/mFAS DH" evidence="12">
    <location>
        <begin position="1014"/>
        <end position="1307"/>
    </location>
</feature>
<dbReference type="Gene3D" id="3.40.366.10">
    <property type="entry name" value="Malonyl-Coenzyme A Acyl Carrier Protein, domain 2"/>
    <property type="match status" value="1"/>
</dbReference>
<dbReference type="InterPro" id="IPR050091">
    <property type="entry name" value="PKS_NRPS_Biosynth_Enz"/>
</dbReference>
<dbReference type="GO" id="GO:0004315">
    <property type="term" value="F:3-oxoacyl-[acyl-carrier-protein] synthase activity"/>
    <property type="evidence" value="ECO:0007669"/>
    <property type="project" value="InterPro"/>
</dbReference>
<name>A0A2S4L0Q3_9HYPO</name>
<dbReference type="OrthoDB" id="329835at2759"/>
<dbReference type="InterPro" id="IPR016039">
    <property type="entry name" value="Thiolase-like"/>
</dbReference>
<dbReference type="InterPro" id="IPR016036">
    <property type="entry name" value="Malonyl_transacylase_ACP-bd"/>
</dbReference>
<dbReference type="SMART" id="SM00823">
    <property type="entry name" value="PKS_PP"/>
    <property type="match status" value="1"/>
</dbReference>
<dbReference type="Pfam" id="PF02801">
    <property type="entry name" value="Ketoacyl-synt_C"/>
    <property type="match status" value="1"/>
</dbReference>
<dbReference type="InterPro" id="IPR013217">
    <property type="entry name" value="Methyltransf_12"/>
</dbReference>
<dbReference type="InterPro" id="IPR014031">
    <property type="entry name" value="Ketoacyl_synth_C"/>
</dbReference>
<dbReference type="InterPro" id="IPR014030">
    <property type="entry name" value="Ketoacyl_synth_N"/>
</dbReference>
<dbReference type="InterPro" id="IPR016035">
    <property type="entry name" value="Acyl_Trfase/lysoPLipase"/>
</dbReference>
<keyword evidence="7" id="KW-0511">Multifunctional enzyme</keyword>
<dbReference type="GO" id="GO:0044550">
    <property type="term" value="P:secondary metabolite biosynthetic process"/>
    <property type="evidence" value="ECO:0007669"/>
    <property type="project" value="TreeGrafter"/>
</dbReference>
<evidence type="ECO:0000256" key="1">
    <source>
        <dbReference type="ARBA" id="ARBA00022450"/>
    </source>
</evidence>
<dbReference type="SUPFAM" id="SSF53901">
    <property type="entry name" value="Thiolase-like"/>
    <property type="match status" value="1"/>
</dbReference>
<dbReference type="Pfam" id="PF08242">
    <property type="entry name" value="Methyltransf_12"/>
    <property type="match status" value="1"/>
</dbReference>
<feature type="compositionally biased region" description="Low complexity" evidence="9">
    <location>
        <begin position="13"/>
        <end position="27"/>
    </location>
</feature>
<dbReference type="SUPFAM" id="SSF50129">
    <property type="entry name" value="GroES-like"/>
    <property type="match status" value="1"/>
</dbReference>
<dbReference type="Gene3D" id="3.40.50.720">
    <property type="entry name" value="NAD(P)-binding Rossmann-like Domain"/>
    <property type="match status" value="2"/>
</dbReference>
<dbReference type="PROSITE" id="PS52004">
    <property type="entry name" value="KS3_2"/>
    <property type="match status" value="1"/>
</dbReference>
<evidence type="ECO:0000313" key="14">
    <source>
        <dbReference type="Proteomes" id="UP000237481"/>
    </source>
</evidence>
<dbReference type="PANTHER" id="PTHR43775:SF49">
    <property type="entry name" value="SYNTHASE, PUTATIVE (JCVI)-RELATED"/>
    <property type="match status" value="1"/>
</dbReference>
<dbReference type="SUPFAM" id="SSF52151">
    <property type="entry name" value="FabD/lysophospholipase-like"/>
    <property type="match status" value="1"/>
</dbReference>
<dbReference type="InterPro" id="IPR006162">
    <property type="entry name" value="Ppantetheine_attach_site"/>
</dbReference>
<dbReference type="PROSITE" id="PS50075">
    <property type="entry name" value="CARRIER"/>
    <property type="match status" value="1"/>
</dbReference>
<proteinExistence type="predicted"/>
<dbReference type="PROSITE" id="PS00012">
    <property type="entry name" value="PHOSPHOPANTETHEINE"/>
    <property type="match status" value="1"/>
</dbReference>
<evidence type="ECO:0000259" key="11">
    <source>
        <dbReference type="PROSITE" id="PS52004"/>
    </source>
</evidence>
<dbReference type="SUPFAM" id="SSF53335">
    <property type="entry name" value="S-adenosyl-L-methionine-dependent methyltransferases"/>
    <property type="match status" value="1"/>
</dbReference>
<dbReference type="Pfam" id="PF21089">
    <property type="entry name" value="PKS_DH_N"/>
    <property type="match status" value="1"/>
</dbReference>
<dbReference type="Gene3D" id="1.10.1200.10">
    <property type="entry name" value="ACP-like"/>
    <property type="match status" value="1"/>
</dbReference>
<keyword evidence="6" id="KW-0560">Oxidoreductase</keyword>
<dbReference type="SMART" id="SM00825">
    <property type="entry name" value="PKS_KS"/>
    <property type="match status" value="1"/>
</dbReference>
<keyword evidence="2" id="KW-0597">Phosphoprotein</keyword>
<feature type="active site" description="Proton acceptor; for dehydratase activity" evidence="8">
    <location>
        <position position="1046"/>
    </location>
</feature>
<feature type="active site" description="Proton donor; for dehydratase activity" evidence="8">
    <location>
        <position position="1220"/>
    </location>
</feature>
<dbReference type="InterPro" id="IPR032821">
    <property type="entry name" value="PKS_assoc"/>
</dbReference>
<dbReference type="Gene3D" id="3.90.180.10">
    <property type="entry name" value="Medium-chain alcohol dehydrogenases, catalytic domain"/>
    <property type="match status" value="1"/>
</dbReference>
<dbReference type="GO" id="GO:0008168">
    <property type="term" value="F:methyltransferase activity"/>
    <property type="evidence" value="ECO:0007669"/>
    <property type="project" value="UniProtKB-KW"/>
</dbReference>
<feature type="region of interest" description="C-terminal hotdog fold" evidence="8">
    <location>
        <begin position="1160"/>
        <end position="1307"/>
    </location>
</feature>
<dbReference type="Gene3D" id="3.40.47.10">
    <property type="match status" value="1"/>
</dbReference>
<evidence type="ECO:0000256" key="9">
    <source>
        <dbReference type="SAM" id="MobiDB-lite"/>
    </source>
</evidence>
<dbReference type="Proteomes" id="UP000237481">
    <property type="component" value="Unassembled WGS sequence"/>
</dbReference>
<dbReference type="Pfam" id="PF00109">
    <property type="entry name" value="ketoacyl-synt"/>
    <property type="match status" value="1"/>
</dbReference>
<dbReference type="GO" id="GO:0016491">
    <property type="term" value="F:oxidoreductase activity"/>
    <property type="evidence" value="ECO:0007669"/>
    <property type="project" value="UniProtKB-KW"/>
</dbReference>
<dbReference type="SUPFAM" id="SSF51735">
    <property type="entry name" value="NAD(P)-binding Rossmann-fold domains"/>
    <property type="match status" value="2"/>
</dbReference>
<keyword evidence="14" id="KW-1185">Reference proteome</keyword>
<feature type="region of interest" description="Disordered" evidence="9">
    <location>
        <begin position="1"/>
        <end position="39"/>
    </location>
</feature>
<dbReference type="PROSITE" id="PS00606">
    <property type="entry name" value="KS3_1"/>
    <property type="match status" value="1"/>
</dbReference>
<dbReference type="Pfam" id="PF14765">
    <property type="entry name" value="PS-DH"/>
    <property type="match status" value="1"/>
</dbReference>
<keyword evidence="1" id="KW-0596">Phosphopantetheine</keyword>
<evidence type="ECO:0000256" key="8">
    <source>
        <dbReference type="PROSITE-ProRule" id="PRU01363"/>
    </source>
</evidence>
<dbReference type="InterPro" id="IPR049900">
    <property type="entry name" value="PKS_mFAS_DH"/>
</dbReference>
<evidence type="ECO:0000256" key="6">
    <source>
        <dbReference type="ARBA" id="ARBA00023002"/>
    </source>
</evidence>
<keyword evidence="3" id="KW-0489">Methyltransferase</keyword>
<dbReference type="GO" id="GO:0004312">
    <property type="term" value="F:fatty acid synthase activity"/>
    <property type="evidence" value="ECO:0007669"/>
    <property type="project" value="TreeGrafter"/>
</dbReference>
<dbReference type="InterPro" id="IPR042104">
    <property type="entry name" value="PKS_dehydratase_sf"/>
</dbReference>
<evidence type="ECO:0000256" key="2">
    <source>
        <dbReference type="ARBA" id="ARBA00022553"/>
    </source>
</evidence>
<feature type="domain" description="Ketosynthase family 3 (KS3)" evidence="11">
    <location>
        <begin position="34"/>
        <end position="456"/>
    </location>
</feature>
<evidence type="ECO:0000256" key="4">
    <source>
        <dbReference type="ARBA" id="ARBA00022679"/>
    </source>
</evidence>
<dbReference type="SMART" id="SM00822">
    <property type="entry name" value="PKS_KR"/>
    <property type="match status" value="1"/>
</dbReference>
<dbReference type="SUPFAM" id="SSF55048">
    <property type="entry name" value="Probable ACP-binding domain of malonyl-CoA ACP transacylase"/>
    <property type="match status" value="1"/>
</dbReference>
<evidence type="ECO:0000256" key="5">
    <source>
        <dbReference type="ARBA" id="ARBA00022857"/>
    </source>
</evidence>
<dbReference type="InterPro" id="IPR001227">
    <property type="entry name" value="Ac_transferase_dom_sf"/>
</dbReference>
<reference evidence="13 14" key="1">
    <citation type="submission" date="2018-01" db="EMBL/GenBank/DDBJ databases">
        <title>Harnessing the power of phylogenomics to disentangle the directionality and signatures of interkingdom host jumping in the parasitic fungal genus Tolypocladium.</title>
        <authorList>
            <person name="Quandt C.A."/>
            <person name="Patterson W."/>
            <person name="Spatafora J.W."/>
        </authorList>
    </citation>
    <scope>NUCLEOTIDE SEQUENCE [LARGE SCALE GENOMIC DNA]</scope>
    <source>
        <strain evidence="13 14">NRBC 100945</strain>
    </source>
</reference>
<dbReference type="InterPro" id="IPR020843">
    <property type="entry name" value="ER"/>
</dbReference>
<dbReference type="Pfam" id="PF00550">
    <property type="entry name" value="PP-binding"/>
    <property type="match status" value="1"/>
</dbReference>
<dbReference type="InterPro" id="IPR020807">
    <property type="entry name" value="PKS_DH"/>
</dbReference>
<dbReference type="SMART" id="SM00827">
    <property type="entry name" value="PKS_AT"/>
    <property type="match status" value="1"/>
</dbReference>
<comment type="caution">
    <text evidence="13">The sequence shown here is derived from an EMBL/GenBank/DDBJ whole genome shotgun (WGS) entry which is preliminary data.</text>
</comment>
<feature type="region of interest" description="N-terminal hotdog fold" evidence="8">
    <location>
        <begin position="1014"/>
        <end position="1147"/>
    </location>
</feature>
<keyword evidence="5" id="KW-0521">NADP</keyword>
<keyword evidence="4" id="KW-0808">Transferase</keyword>
<dbReference type="PANTHER" id="PTHR43775">
    <property type="entry name" value="FATTY ACID SYNTHASE"/>
    <property type="match status" value="1"/>
</dbReference>
<dbReference type="GO" id="GO:0006633">
    <property type="term" value="P:fatty acid biosynthetic process"/>
    <property type="evidence" value="ECO:0007669"/>
    <property type="project" value="InterPro"/>
</dbReference>
<dbReference type="GO" id="GO:0032259">
    <property type="term" value="P:methylation"/>
    <property type="evidence" value="ECO:0007669"/>
    <property type="project" value="UniProtKB-KW"/>
</dbReference>
<dbReference type="SMART" id="SM00829">
    <property type="entry name" value="PKS_ER"/>
    <property type="match status" value="1"/>
</dbReference>
<dbReference type="InterPro" id="IPR009081">
    <property type="entry name" value="PP-bd_ACP"/>
</dbReference>
<dbReference type="EMBL" id="PKSG01000373">
    <property type="protein sequence ID" value="POR35989.1"/>
    <property type="molecule type" value="Genomic_DNA"/>
</dbReference>